<dbReference type="PANTHER" id="PTHR47691">
    <property type="entry name" value="REGULATOR-RELATED"/>
    <property type="match status" value="1"/>
</dbReference>
<dbReference type="Pfam" id="PF13424">
    <property type="entry name" value="TPR_12"/>
    <property type="match status" value="1"/>
</dbReference>
<keyword evidence="3" id="KW-1185">Reference proteome</keyword>
<evidence type="ECO:0000313" key="3">
    <source>
        <dbReference type="Proteomes" id="UP001519332"/>
    </source>
</evidence>
<feature type="repeat" description="TPR" evidence="1">
    <location>
        <begin position="503"/>
        <end position="536"/>
    </location>
</feature>
<reference evidence="2 3" key="1">
    <citation type="submission" date="2021-03" db="EMBL/GenBank/DDBJ databases">
        <title>Sequencing the genomes of 1000 actinobacteria strains.</title>
        <authorList>
            <person name="Klenk H.-P."/>
        </authorList>
    </citation>
    <scope>NUCLEOTIDE SEQUENCE [LARGE SCALE GENOMIC DNA]</scope>
    <source>
        <strain evidence="2 3">DSM 46670</strain>
    </source>
</reference>
<organism evidence="2 3">
    <name type="scientific">Kibdelosporangium banguiense</name>
    <dbReference type="NCBI Taxonomy" id="1365924"/>
    <lineage>
        <taxon>Bacteria</taxon>
        <taxon>Bacillati</taxon>
        <taxon>Actinomycetota</taxon>
        <taxon>Actinomycetes</taxon>
        <taxon>Pseudonocardiales</taxon>
        <taxon>Pseudonocardiaceae</taxon>
        <taxon>Kibdelosporangium</taxon>
    </lineage>
</organism>
<dbReference type="InterPro" id="IPR027417">
    <property type="entry name" value="P-loop_NTPase"/>
</dbReference>
<dbReference type="RefSeq" id="WP_209645312.1">
    <property type="nucleotide sequence ID" value="NZ_JAGINW010000001.1"/>
</dbReference>
<dbReference type="InterPro" id="IPR019734">
    <property type="entry name" value="TPR_rpt"/>
</dbReference>
<dbReference type="InterPro" id="IPR011990">
    <property type="entry name" value="TPR-like_helical_dom_sf"/>
</dbReference>
<proteinExistence type="predicted"/>
<dbReference type="Gene3D" id="3.40.50.300">
    <property type="entry name" value="P-loop containing nucleotide triphosphate hydrolases"/>
    <property type="match status" value="1"/>
</dbReference>
<dbReference type="EMBL" id="JAGINW010000001">
    <property type="protein sequence ID" value="MBP2328294.1"/>
    <property type="molecule type" value="Genomic_DNA"/>
</dbReference>
<dbReference type="PRINTS" id="PR00364">
    <property type="entry name" value="DISEASERSIST"/>
</dbReference>
<protein>
    <submittedName>
        <fullName evidence="2">Tetratricopeptide (TPR) repeat protein</fullName>
    </submittedName>
</protein>
<dbReference type="Gene3D" id="1.25.40.10">
    <property type="entry name" value="Tetratricopeptide repeat domain"/>
    <property type="match status" value="2"/>
</dbReference>
<keyword evidence="1" id="KW-0802">TPR repeat</keyword>
<sequence length="716" mass="79047">MTIDNGHGEQVSSPATVLNEVTASVSGAVVQIGTLHGSVHVRSERERAIPRQLPPAPYRFTGRTDELTKITAAVDNADNTGATIVAIGGLGGIGKTCLALHWAHFNAQRFPDGHLFVDLRGFSPNGDPTRPAAVLRGFLDALGIPPAEIPVDLDALAGQYRSLVADRRMLIVLDNARDTSQVAMLLPTSPDCVVLVTSRHYLSELATRHGAQSVDVDVLPDAQARQLLGSHLGTARLAAEPGVVTELVECCAGLPLALGIVAARALRHPGFPLAVLAEELRDHATRLDGLQADEIPMNLRAVFSWSLQSLTSDAITLFRLLGLTPGPEIGLQAALSLAGTPQARTSLRELESAHLITQPVAGRYRLHDLIRIYATEQVKHHAADPPDDALRRLVDFYLHTAFSGERLLDPARVPIHLVPPVPGCRPQPLRDQTEAMAWFVAEYRYLLAAQRLAEHRGWHGTVWQLAWAMDTFHWRRGLVHDQLAVWRAGLMASDRENDRDGQLRAHRRLGYAYSRVGKHRKAVEHLEHALTMAEQAGDRISQAQTHRALTVTWGRQSNDLRALKHAISALQLFEDLDDPVGRADMLNSAGWHSIHLGQYLEARRYCEKALVLHRQHHSRQGEAYTLSSLACLAHSTGDHLEALGRYRQALALFREIGHMYQEANVLEQLGRIHVTLGNHQEARGVWHHARLLCQQQNRTTDADRIQRHLDQLNGPG</sequence>
<comment type="caution">
    <text evidence="2">The sequence shown here is derived from an EMBL/GenBank/DDBJ whole genome shotgun (WGS) entry which is preliminary data.</text>
</comment>
<evidence type="ECO:0000256" key="1">
    <source>
        <dbReference type="PROSITE-ProRule" id="PRU00339"/>
    </source>
</evidence>
<dbReference type="Pfam" id="PF13176">
    <property type="entry name" value="TPR_7"/>
    <property type="match status" value="1"/>
</dbReference>
<gene>
    <name evidence="2" type="ORF">JOF56_008679</name>
</gene>
<evidence type="ECO:0000313" key="2">
    <source>
        <dbReference type="EMBL" id="MBP2328294.1"/>
    </source>
</evidence>
<dbReference type="Proteomes" id="UP001519332">
    <property type="component" value="Unassembled WGS sequence"/>
</dbReference>
<accession>A0ABS4TV59</accession>
<dbReference type="SUPFAM" id="SSF48452">
    <property type="entry name" value="TPR-like"/>
    <property type="match status" value="2"/>
</dbReference>
<dbReference type="SMART" id="SM00028">
    <property type="entry name" value="TPR"/>
    <property type="match status" value="4"/>
</dbReference>
<dbReference type="PANTHER" id="PTHR47691:SF3">
    <property type="entry name" value="HTH-TYPE TRANSCRIPTIONAL REGULATOR RV0890C-RELATED"/>
    <property type="match status" value="1"/>
</dbReference>
<dbReference type="SUPFAM" id="SSF52540">
    <property type="entry name" value="P-loop containing nucleoside triphosphate hydrolases"/>
    <property type="match status" value="1"/>
</dbReference>
<dbReference type="PROSITE" id="PS50005">
    <property type="entry name" value="TPR"/>
    <property type="match status" value="1"/>
</dbReference>
<name>A0ABS4TV59_9PSEU</name>